<proteinExistence type="predicted"/>
<evidence type="ECO:0000259" key="1">
    <source>
        <dbReference type="PROSITE" id="PS51186"/>
    </source>
</evidence>
<dbReference type="Pfam" id="PF13673">
    <property type="entry name" value="Acetyltransf_10"/>
    <property type="match status" value="1"/>
</dbReference>
<protein>
    <recommendedName>
        <fullName evidence="1">N-acetyltransferase domain-containing protein</fullName>
    </recommendedName>
</protein>
<dbReference type="EMBL" id="UOFG01000095">
    <property type="protein sequence ID" value="VAW59750.1"/>
    <property type="molecule type" value="Genomic_DNA"/>
</dbReference>
<accession>A0A3B0X585</accession>
<dbReference type="SUPFAM" id="SSF55729">
    <property type="entry name" value="Acyl-CoA N-acyltransferases (Nat)"/>
    <property type="match status" value="1"/>
</dbReference>
<dbReference type="InterPro" id="IPR039143">
    <property type="entry name" value="GNPNAT1-like"/>
</dbReference>
<sequence length="147" mass="17592">MKLIEPATPEEFEQYYALRWLLLRKPWNQPRGSEQDDQEKYAYHIMAIENRQATGVARLEFPQTHLAQLRYMAVRDSDQLKGTGRNIIRHMEKYALSRSINMLFLHARENAIGFYEKMGYQQIEKSYVLFDTIRHTKMRKILPNNIE</sequence>
<name>A0A3B0X585_9ZZZZ</name>
<feature type="domain" description="N-acetyltransferase" evidence="1">
    <location>
        <begin position="2"/>
        <end position="143"/>
    </location>
</feature>
<reference evidence="2" key="1">
    <citation type="submission" date="2018-06" db="EMBL/GenBank/DDBJ databases">
        <authorList>
            <person name="Zhirakovskaya E."/>
        </authorList>
    </citation>
    <scope>NUCLEOTIDE SEQUENCE</scope>
</reference>
<dbReference type="PROSITE" id="PS51186">
    <property type="entry name" value="GNAT"/>
    <property type="match status" value="1"/>
</dbReference>
<dbReference type="PANTHER" id="PTHR13355:SF22">
    <property type="entry name" value="SLL0786 PROTEIN"/>
    <property type="match status" value="1"/>
</dbReference>
<evidence type="ECO:0000313" key="2">
    <source>
        <dbReference type="EMBL" id="VAW59750.1"/>
    </source>
</evidence>
<dbReference type="AlphaFoldDB" id="A0A3B0X585"/>
<dbReference type="InterPro" id="IPR016181">
    <property type="entry name" value="Acyl_CoA_acyltransferase"/>
</dbReference>
<dbReference type="InterPro" id="IPR000182">
    <property type="entry name" value="GNAT_dom"/>
</dbReference>
<organism evidence="2">
    <name type="scientific">hydrothermal vent metagenome</name>
    <dbReference type="NCBI Taxonomy" id="652676"/>
    <lineage>
        <taxon>unclassified sequences</taxon>
        <taxon>metagenomes</taxon>
        <taxon>ecological metagenomes</taxon>
    </lineage>
</organism>
<dbReference type="Gene3D" id="3.40.630.30">
    <property type="match status" value="1"/>
</dbReference>
<gene>
    <name evidence="2" type="ORF">MNBD_GAMMA11-1159</name>
</gene>
<dbReference type="PANTHER" id="PTHR13355">
    <property type="entry name" value="GLUCOSAMINE 6-PHOSPHATE N-ACETYLTRANSFERASE"/>
    <property type="match status" value="1"/>
</dbReference>
<dbReference type="GO" id="GO:0008080">
    <property type="term" value="F:N-acetyltransferase activity"/>
    <property type="evidence" value="ECO:0007669"/>
    <property type="project" value="TreeGrafter"/>
</dbReference>